<dbReference type="OrthoDB" id="197155at2759"/>
<dbReference type="GO" id="GO:0016020">
    <property type="term" value="C:membrane"/>
    <property type="evidence" value="ECO:0007669"/>
    <property type="project" value="TreeGrafter"/>
</dbReference>
<dbReference type="Pfam" id="PF04755">
    <property type="entry name" value="PAP_fibrillin"/>
    <property type="match status" value="1"/>
</dbReference>
<organism evidence="9 10">
    <name type="scientific">Mucuna pruriens</name>
    <name type="common">Velvet bean</name>
    <name type="synonym">Dolichos pruriens</name>
    <dbReference type="NCBI Taxonomy" id="157652"/>
    <lineage>
        <taxon>Eukaryota</taxon>
        <taxon>Viridiplantae</taxon>
        <taxon>Streptophyta</taxon>
        <taxon>Embryophyta</taxon>
        <taxon>Tracheophyta</taxon>
        <taxon>Spermatophyta</taxon>
        <taxon>Magnoliopsida</taxon>
        <taxon>eudicotyledons</taxon>
        <taxon>Gunneridae</taxon>
        <taxon>Pentapetalae</taxon>
        <taxon>rosids</taxon>
        <taxon>fabids</taxon>
        <taxon>Fabales</taxon>
        <taxon>Fabaceae</taxon>
        <taxon>Papilionoideae</taxon>
        <taxon>50 kb inversion clade</taxon>
        <taxon>NPAAA clade</taxon>
        <taxon>indigoferoid/millettioid clade</taxon>
        <taxon>Phaseoleae</taxon>
        <taxon>Mucuna</taxon>
    </lineage>
</organism>
<comment type="caution">
    <text evidence="9">The sequence shown here is derived from an EMBL/GenBank/DDBJ whole genome shotgun (WGS) entry which is preliminary data.</text>
</comment>
<feature type="domain" description="PNPLA" evidence="8">
    <location>
        <begin position="352"/>
        <end position="517"/>
    </location>
</feature>
<evidence type="ECO:0000256" key="5">
    <source>
        <dbReference type="ARBA" id="ARBA00023098"/>
    </source>
</evidence>
<dbReference type="PANTHER" id="PTHR12406">
    <property type="entry name" value="CALCIUM-INDEPENDENT PHOSPHOLIPASE A2 IPLA2 -RELATED"/>
    <property type="match status" value="1"/>
</dbReference>
<evidence type="ECO:0000259" key="8">
    <source>
        <dbReference type="PROSITE" id="PS51635"/>
    </source>
</evidence>
<reference evidence="9" key="1">
    <citation type="submission" date="2018-05" db="EMBL/GenBank/DDBJ databases">
        <title>Draft genome of Mucuna pruriens seed.</title>
        <authorList>
            <person name="Nnadi N.E."/>
            <person name="Vos R."/>
            <person name="Hasami M.H."/>
            <person name="Devisetty U.K."/>
            <person name="Aguiy J.C."/>
        </authorList>
    </citation>
    <scope>NUCLEOTIDE SEQUENCE [LARGE SCALE GENOMIC DNA]</scope>
    <source>
        <strain evidence="9">JCA_2017</strain>
    </source>
</reference>
<dbReference type="AlphaFoldDB" id="A0A371E7T1"/>
<name>A0A371E7T1_MUCPR</name>
<feature type="short sequence motif" description="GXSXG" evidence="6">
    <location>
        <begin position="385"/>
        <end position="389"/>
    </location>
</feature>
<evidence type="ECO:0000313" key="10">
    <source>
        <dbReference type="Proteomes" id="UP000257109"/>
    </source>
</evidence>
<dbReference type="STRING" id="157652.A0A371E7T1"/>
<comment type="caution">
    <text evidence="6">Lacks conserved residue(s) required for the propagation of feature annotation.</text>
</comment>
<comment type="subcellular location">
    <subcellularLocation>
        <location evidence="1">Plastid</location>
    </subcellularLocation>
</comment>
<keyword evidence="3" id="KW-0934">Plastid</keyword>
<feature type="active site" description="Proton acceptor" evidence="6">
    <location>
        <position position="503"/>
    </location>
</feature>
<dbReference type="EMBL" id="QJKJ01015701">
    <property type="protein sequence ID" value="RDX62084.1"/>
    <property type="molecule type" value="Genomic_DNA"/>
</dbReference>
<keyword evidence="4" id="KW-0809">Transit peptide</keyword>
<dbReference type="GO" id="GO:0019433">
    <property type="term" value="P:triglyceride catabolic process"/>
    <property type="evidence" value="ECO:0007669"/>
    <property type="project" value="TreeGrafter"/>
</dbReference>
<dbReference type="Pfam" id="PF01734">
    <property type="entry name" value="Patatin"/>
    <property type="match status" value="1"/>
</dbReference>
<dbReference type="InterPro" id="IPR006843">
    <property type="entry name" value="PAP/fibrillin_dom"/>
</dbReference>
<evidence type="ECO:0000256" key="3">
    <source>
        <dbReference type="ARBA" id="ARBA00022640"/>
    </source>
</evidence>
<feature type="short sequence motif" description="DGA/G" evidence="6">
    <location>
        <begin position="503"/>
        <end position="505"/>
    </location>
</feature>
<protein>
    <recommendedName>
        <fullName evidence="7">Patatin</fullName>
        <ecNumber evidence="7">3.1.1.-</ecNumber>
    </recommendedName>
</protein>
<dbReference type="PANTHER" id="PTHR12406:SF7">
    <property type="entry name" value="PATATIN-LIKE PHOSPHOLIPASE DOMAIN-CONTAINING PROTEIN 4"/>
    <property type="match status" value="1"/>
</dbReference>
<keyword evidence="6 7" id="KW-0442">Lipid degradation</keyword>
<dbReference type="PROSITE" id="PS51635">
    <property type="entry name" value="PNPLA"/>
    <property type="match status" value="1"/>
</dbReference>
<sequence>MALSTAITTLPFKCIIDSHPSKPNPLFSSSRPKLNTTHLILSIADSGKWRNMVSFFPGFLSKGRDVESLKVELYEAIAPLDRGAEATPEDQQRVDQIARKLEAVNSVKEPLKSDLLNGKWELLYTTSQSILQTQRPKFLRPNGKIYQAINVDTLRAQNIETWPFYNQATANLVPLNSRRVAVKFDFFKIASLIPIKSPGSGRGQLEITYLDEDLRGGSGMGPSICSSHCHRFPYANLNPNSRVVRRRTQFQSLASNSPSGGVENEAAGKKSFAVATGELFLGLASRLIKSRNSNSNRGSPPVVPLFDNRGKVYEEERIGAVVEDADVVWEQRVKDVEAERNRYSRLVTTPGFSFSAAGLLFPYHLGVASFLIQNGYIKETTPLAGSSAGAIVCAVIASGASMEEALNATKILADDCRNRGTAFRLGAVLRDILDKFLPDDVHIRSNGRVRVAVTQLLWRPRGLLVDQFDSKEDLINAVFTSSFIPGYLAPRPATMFRNRLCIDGGLTLFMPPTSAAQTVRVCAFPASRLGLQGIGISPDCNPENVCSPRQLFNWALEPAEDAILDRLFELGYLDAAVWAKENPVEVIVQDDNPAFGNTSA</sequence>
<dbReference type="InterPro" id="IPR016035">
    <property type="entry name" value="Acyl_Trfase/lysoPLipase"/>
</dbReference>
<dbReference type="CDD" id="cd07224">
    <property type="entry name" value="Pat_like"/>
    <property type="match status" value="1"/>
</dbReference>
<evidence type="ECO:0000256" key="2">
    <source>
        <dbReference type="ARBA" id="ARBA00005845"/>
    </source>
</evidence>
<gene>
    <name evidence="9" type="primary">PAP4</name>
    <name evidence="9" type="ORF">CR513_59620</name>
</gene>
<dbReference type="SUPFAM" id="SSF52151">
    <property type="entry name" value="FabD/lysophospholipase-like"/>
    <property type="match status" value="1"/>
</dbReference>
<dbReference type="FunFam" id="3.40.1090.10:FF:000028">
    <property type="entry name" value="Patatin"/>
    <property type="match status" value="1"/>
</dbReference>
<comment type="domain">
    <text evidence="7">The nitrogen atoms of the two glycine residues in the GGXR motif define the oxyanion hole, and stabilize the oxyanion that forms during the nucleophilic attack by the catalytic serine during substrate cleavage.</text>
</comment>
<dbReference type="GO" id="GO:0009536">
    <property type="term" value="C:plastid"/>
    <property type="evidence" value="ECO:0007669"/>
    <property type="project" value="UniProtKB-SubCell"/>
</dbReference>
<dbReference type="GO" id="GO:0004806">
    <property type="term" value="F:triacylglycerol lipase activity"/>
    <property type="evidence" value="ECO:0007669"/>
    <property type="project" value="TreeGrafter"/>
</dbReference>
<proteinExistence type="inferred from homology"/>
<evidence type="ECO:0000256" key="6">
    <source>
        <dbReference type="PROSITE-ProRule" id="PRU01161"/>
    </source>
</evidence>
<accession>A0A371E7T1</accession>
<comment type="function">
    <text evidence="7">Lipolytic acyl hydrolase (LAH).</text>
</comment>
<evidence type="ECO:0000256" key="4">
    <source>
        <dbReference type="ARBA" id="ARBA00022946"/>
    </source>
</evidence>
<evidence type="ECO:0000256" key="7">
    <source>
        <dbReference type="RuleBase" id="RU361262"/>
    </source>
</evidence>
<dbReference type="Proteomes" id="UP000257109">
    <property type="component" value="Unassembled WGS sequence"/>
</dbReference>
<dbReference type="GO" id="GO:0055088">
    <property type="term" value="P:lipid homeostasis"/>
    <property type="evidence" value="ECO:0007669"/>
    <property type="project" value="TreeGrafter"/>
</dbReference>
<keyword evidence="6 7" id="KW-0378">Hydrolase</keyword>
<comment type="similarity">
    <text evidence="2">Belongs to the PAP/fibrillin family.</text>
</comment>
<comment type="similarity">
    <text evidence="7">Belongs to the patatin family.</text>
</comment>
<dbReference type="Gene3D" id="3.40.1090.10">
    <property type="entry name" value="Cytosolic phospholipase A2 catalytic domain"/>
    <property type="match status" value="1"/>
</dbReference>
<feature type="active site" description="Nucleophile" evidence="6">
    <location>
        <position position="387"/>
    </location>
</feature>
<dbReference type="GO" id="GO:0005811">
    <property type="term" value="C:lipid droplet"/>
    <property type="evidence" value="ECO:0007669"/>
    <property type="project" value="TreeGrafter"/>
</dbReference>
<dbReference type="InterPro" id="IPR002641">
    <property type="entry name" value="PNPLA_dom"/>
</dbReference>
<keyword evidence="5 6" id="KW-0443">Lipid metabolism</keyword>
<evidence type="ECO:0000256" key="1">
    <source>
        <dbReference type="ARBA" id="ARBA00004474"/>
    </source>
</evidence>
<keyword evidence="10" id="KW-1185">Reference proteome</keyword>
<evidence type="ECO:0000313" key="9">
    <source>
        <dbReference type="EMBL" id="RDX62084.1"/>
    </source>
</evidence>
<dbReference type="InterPro" id="IPR033562">
    <property type="entry name" value="PLPL"/>
</dbReference>
<dbReference type="EC" id="3.1.1.-" evidence="7"/>